<dbReference type="AlphaFoldDB" id="A0A8C6K9X9"/>
<protein>
    <submittedName>
        <fullName evidence="2">NACHT and WD repeat domain containing 2</fullName>
    </submittedName>
</protein>
<sequence>MWPSGVGNRQPCPRESALRRAAVSGNISALPPHHVPSGRSVRVFICANPDDTEAERNALKEHVYPKLRDFCRENYGIEFQVVDLYWGVDPEEWDSPELHRLRMKLLEECLKTSAGPCFVPLNTSGQMGCQCCRMIKSCIYDPSVAADVRKGHSTGSSLHRPHHRTGGARSRDPHGSHVKQKQGFHNLGYSDSTLKLEFDNNHVNQRLHSAPTLAKEQRQQASALPAGGGPYIIQPEVVSPQWVDRGQSQVPVYPSVHENQQEHGATRNGWDSSNSTSKSASPSVDETDEGVGGTPEYLCNTGDEGSVLSVDIHTSTTSLSSGGTRDELTLAKTPDFSTEESGISVSKSEEDVSVRSDEEEVQSITDSMVAEALAALEAATAGEDYE</sequence>
<dbReference type="InterPro" id="IPR052752">
    <property type="entry name" value="NACHT-WD_repeat"/>
</dbReference>
<reference evidence="2" key="1">
    <citation type="submission" date="2014-08" db="EMBL/GenBank/DDBJ databases">
        <authorList>
            <person name="Senf B."/>
            <person name="Petzold A."/>
            <person name="Downie B.R."/>
            <person name="Koch P."/>
            <person name="Platzer M."/>
        </authorList>
    </citation>
    <scope>NUCLEOTIDE SEQUENCE [LARGE SCALE GENOMIC DNA]</scope>
    <source>
        <strain evidence="2">GRZ</strain>
    </source>
</reference>
<keyword evidence="3" id="KW-1185">Reference proteome</keyword>
<feature type="region of interest" description="Disordered" evidence="1">
    <location>
        <begin position="258"/>
        <end position="302"/>
    </location>
</feature>
<gene>
    <name evidence="2" type="primary">NWD2</name>
    <name evidence="2" type="synonym">LOC107377333</name>
</gene>
<reference evidence="2" key="3">
    <citation type="submission" date="2025-09" db="UniProtKB">
        <authorList>
            <consortium name="Ensembl"/>
        </authorList>
    </citation>
    <scope>IDENTIFICATION</scope>
</reference>
<dbReference type="Ensembl" id="ENSNFUT00015001939.1">
    <property type="protein sequence ID" value="ENSNFUP00015001801.1"/>
    <property type="gene ID" value="ENSNFUG00015000999.1"/>
</dbReference>
<reference evidence="2" key="2">
    <citation type="submission" date="2025-08" db="UniProtKB">
        <authorList>
            <consortium name="Ensembl"/>
        </authorList>
    </citation>
    <scope>IDENTIFICATION</scope>
</reference>
<feature type="compositionally biased region" description="Low complexity" evidence="1">
    <location>
        <begin position="272"/>
        <end position="283"/>
    </location>
</feature>
<name>A0A8C6K9X9_NOTFU</name>
<dbReference type="PANTHER" id="PTHR19871">
    <property type="entry name" value="BETA TRANSDUCIN-RELATED PROTEIN"/>
    <property type="match status" value="1"/>
</dbReference>
<organism evidence="2 3">
    <name type="scientific">Nothobranchius furzeri</name>
    <name type="common">Turquoise killifish</name>
    <dbReference type="NCBI Taxonomy" id="105023"/>
    <lineage>
        <taxon>Eukaryota</taxon>
        <taxon>Metazoa</taxon>
        <taxon>Chordata</taxon>
        <taxon>Craniata</taxon>
        <taxon>Vertebrata</taxon>
        <taxon>Euteleostomi</taxon>
        <taxon>Actinopterygii</taxon>
        <taxon>Neopterygii</taxon>
        <taxon>Teleostei</taxon>
        <taxon>Neoteleostei</taxon>
        <taxon>Acanthomorphata</taxon>
        <taxon>Ovalentaria</taxon>
        <taxon>Atherinomorphae</taxon>
        <taxon>Cyprinodontiformes</taxon>
        <taxon>Nothobranchiidae</taxon>
        <taxon>Nothobranchius</taxon>
    </lineage>
</organism>
<dbReference type="Proteomes" id="UP000694548">
    <property type="component" value="Chromosome sgr04"/>
</dbReference>
<accession>A0A8C6K9X9</accession>
<dbReference type="PANTHER" id="PTHR19871:SF39">
    <property type="entry name" value="NACHT AND WD REPEAT DOMAIN-CONTAINING PROTEIN 2"/>
    <property type="match status" value="1"/>
</dbReference>
<evidence type="ECO:0000313" key="3">
    <source>
        <dbReference type="Proteomes" id="UP000694548"/>
    </source>
</evidence>
<feature type="region of interest" description="Disordered" evidence="1">
    <location>
        <begin position="150"/>
        <end position="182"/>
    </location>
</feature>
<feature type="region of interest" description="Disordered" evidence="1">
    <location>
        <begin position="315"/>
        <end position="356"/>
    </location>
</feature>
<dbReference type="GeneTree" id="ENSGT00940000153648"/>
<feature type="compositionally biased region" description="Basic and acidic residues" evidence="1">
    <location>
        <begin position="347"/>
        <end position="356"/>
    </location>
</feature>
<proteinExistence type="predicted"/>
<evidence type="ECO:0000313" key="2">
    <source>
        <dbReference type="Ensembl" id="ENSNFUP00015001801.1"/>
    </source>
</evidence>
<evidence type="ECO:0000256" key="1">
    <source>
        <dbReference type="SAM" id="MobiDB-lite"/>
    </source>
</evidence>